<dbReference type="AlphaFoldDB" id="A0A8J8GD93"/>
<keyword evidence="4" id="KW-0966">Cell projection</keyword>
<reference evidence="4" key="1">
    <citation type="submission" date="2020-06" db="EMBL/GenBank/DDBJ databases">
        <title>A novel thermopfilic bacterium from Erzurum, Turkey.</title>
        <authorList>
            <person name="Adiguzel A."/>
            <person name="Ay H."/>
            <person name="Baltaci M.O."/>
        </authorList>
    </citation>
    <scope>NUCLEOTIDE SEQUENCE</scope>
    <source>
        <strain evidence="4">P2</strain>
    </source>
</reference>
<keyword evidence="4" id="KW-0282">Flagellum</keyword>
<dbReference type="InterPro" id="IPR036679">
    <property type="entry name" value="FlgN-like_sf"/>
</dbReference>
<gene>
    <name evidence="4" type="ORF">HR057_08365</name>
</gene>
<feature type="coiled-coil region" evidence="2">
    <location>
        <begin position="19"/>
        <end position="50"/>
    </location>
</feature>
<feature type="region of interest" description="Disordered" evidence="3">
    <location>
        <begin position="76"/>
        <end position="95"/>
    </location>
</feature>
<dbReference type="GO" id="GO:0044780">
    <property type="term" value="P:bacterial-type flagellum assembly"/>
    <property type="evidence" value="ECO:0007669"/>
    <property type="project" value="InterPro"/>
</dbReference>
<evidence type="ECO:0000313" key="5">
    <source>
        <dbReference type="Proteomes" id="UP000625804"/>
    </source>
</evidence>
<evidence type="ECO:0000313" key="4">
    <source>
        <dbReference type="EMBL" id="NSL51780.1"/>
    </source>
</evidence>
<dbReference type="Proteomes" id="UP000625804">
    <property type="component" value="Unassembled WGS sequence"/>
</dbReference>
<keyword evidence="2" id="KW-0175">Coiled coil</keyword>
<evidence type="ECO:0000256" key="3">
    <source>
        <dbReference type="SAM" id="MobiDB-lite"/>
    </source>
</evidence>
<protein>
    <submittedName>
        <fullName evidence="4">Flagellar protein FlgN</fullName>
    </submittedName>
</protein>
<keyword evidence="5" id="KW-1185">Reference proteome</keyword>
<dbReference type="EMBL" id="JABTTE010000009">
    <property type="protein sequence ID" value="NSL51780.1"/>
    <property type="molecule type" value="Genomic_DNA"/>
</dbReference>
<dbReference type="Pfam" id="PF05130">
    <property type="entry name" value="FlgN"/>
    <property type="match status" value="1"/>
</dbReference>
<evidence type="ECO:0000256" key="2">
    <source>
        <dbReference type="SAM" id="Coils"/>
    </source>
</evidence>
<sequence>MQPQNPANATISDCITYANGKEKQKLQQLKNDLEKEINELSNRNKLNQELLIQSLQFVNLSLDLFMPEIDAYNYERPGQTSQPYGEGRSFFNSKV</sequence>
<proteinExistence type="predicted"/>
<dbReference type="InterPro" id="IPR007809">
    <property type="entry name" value="FlgN-like"/>
</dbReference>
<dbReference type="SUPFAM" id="SSF140566">
    <property type="entry name" value="FlgN-like"/>
    <property type="match status" value="1"/>
</dbReference>
<dbReference type="Gene3D" id="1.20.58.300">
    <property type="entry name" value="FlgN-like"/>
    <property type="match status" value="1"/>
</dbReference>
<comment type="caution">
    <text evidence="4">The sequence shown here is derived from an EMBL/GenBank/DDBJ whole genome shotgun (WGS) entry which is preliminary data.</text>
</comment>
<keyword evidence="4" id="KW-0969">Cilium</keyword>
<accession>A0A8J8GD93</accession>
<evidence type="ECO:0000256" key="1">
    <source>
        <dbReference type="ARBA" id="ARBA00022795"/>
    </source>
</evidence>
<organism evidence="4 5">
    <name type="scientific">Calidifontibacillus erzurumensis</name>
    <dbReference type="NCBI Taxonomy" id="2741433"/>
    <lineage>
        <taxon>Bacteria</taxon>
        <taxon>Bacillati</taxon>
        <taxon>Bacillota</taxon>
        <taxon>Bacilli</taxon>
        <taxon>Bacillales</taxon>
        <taxon>Bacillaceae</taxon>
        <taxon>Calidifontibacillus/Schinkia group</taxon>
        <taxon>Calidifontibacillus</taxon>
    </lineage>
</organism>
<name>A0A8J8GD93_9BACI</name>
<keyword evidence="1" id="KW-1005">Bacterial flagellum biogenesis</keyword>